<evidence type="ECO:0000313" key="2">
    <source>
        <dbReference type="EMBL" id="PWA21738.1"/>
    </source>
</evidence>
<organism evidence="2 3">
    <name type="scientific">Gambusia affinis</name>
    <name type="common">Western mosquitofish</name>
    <name type="synonym">Heterandria affinis</name>
    <dbReference type="NCBI Taxonomy" id="33528"/>
    <lineage>
        <taxon>Eukaryota</taxon>
        <taxon>Metazoa</taxon>
        <taxon>Chordata</taxon>
        <taxon>Craniata</taxon>
        <taxon>Vertebrata</taxon>
        <taxon>Euteleostomi</taxon>
        <taxon>Actinopterygii</taxon>
        <taxon>Neopterygii</taxon>
        <taxon>Teleostei</taxon>
        <taxon>Neoteleostei</taxon>
        <taxon>Acanthomorphata</taxon>
        <taxon>Ovalentaria</taxon>
        <taxon>Atherinomorphae</taxon>
        <taxon>Cyprinodontiformes</taxon>
        <taxon>Poeciliidae</taxon>
        <taxon>Poeciliinae</taxon>
        <taxon>Gambusia</taxon>
    </lineage>
</organism>
<comment type="caution">
    <text evidence="2">The sequence shown here is derived from an EMBL/GenBank/DDBJ whole genome shotgun (WGS) entry which is preliminary data.</text>
</comment>
<keyword evidence="3" id="KW-1185">Reference proteome</keyword>
<feature type="region of interest" description="Disordered" evidence="1">
    <location>
        <begin position="25"/>
        <end position="73"/>
    </location>
</feature>
<gene>
    <name evidence="2" type="ORF">CCH79_00003353</name>
</gene>
<proteinExistence type="predicted"/>
<evidence type="ECO:0000256" key="1">
    <source>
        <dbReference type="SAM" id="MobiDB-lite"/>
    </source>
</evidence>
<dbReference type="EMBL" id="NHOQ01001904">
    <property type="protein sequence ID" value="PWA21738.1"/>
    <property type="molecule type" value="Genomic_DNA"/>
</dbReference>
<reference evidence="2 3" key="1">
    <citation type="journal article" date="2018" name="G3 (Bethesda)">
        <title>A High-Quality Reference Genome for the Invasive Mosquitofish Gambusia affinis Using a Chicago Library.</title>
        <authorList>
            <person name="Hoffberg S.L."/>
            <person name="Troendle N.J."/>
            <person name="Glenn T.C."/>
            <person name="Mahmud O."/>
            <person name="Louha S."/>
            <person name="Chalopin D."/>
            <person name="Bennetzen J.L."/>
            <person name="Mauricio R."/>
        </authorList>
    </citation>
    <scope>NUCLEOTIDE SEQUENCE [LARGE SCALE GENOMIC DNA]</scope>
    <source>
        <strain evidence="2">NE01/NJP1002.9</strain>
        <tissue evidence="2">Muscle</tissue>
    </source>
</reference>
<dbReference type="Proteomes" id="UP000250572">
    <property type="component" value="Unassembled WGS sequence"/>
</dbReference>
<evidence type="ECO:0000313" key="3">
    <source>
        <dbReference type="Proteomes" id="UP000250572"/>
    </source>
</evidence>
<dbReference type="AlphaFoldDB" id="A0A315VEV1"/>
<sequence length="73" mass="7928">MSQSLGLLCRERMLHEADASLPPFLNRAGPPSLPGGACWRGGRRRATGLKTEEVQRFNSPPGTKGARVLGREQ</sequence>
<protein>
    <submittedName>
        <fullName evidence="2">Uncharacterized protein</fullName>
    </submittedName>
</protein>
<name>A0A315VEV1_GAMAF</name>
<accession>A0A315VEV1</accession>
<feature type="non-terminal residue" evidence="2">
    <location>
        <position position="73"/>
    </location>
</feature>